<dbReference type="Gene3D" id="3.10.450.50">
    <property type="match status" value="1"/>
</dbReference>
<dbReference type="SUPFAM" id="SSF54427">
    <property type="entry name" value="NTF2-like"/>
    <property type="match status" value="1"/>
</dbReference>
<dbReference type="InterPro" id="IPR011944">
    <property type="entry name" value="Steroid_delta5-4_isomerase"/>
</dbReference>
<dbReference type="AlphaFoldDB" id="A0A7D6DY30"/>
<organism evidence="1 2">
    <name type="scientific">Mycobacterium vicinigordonae</name>
    <dbReference type="NCBI Taxonomy" id="1719132"/>
    <lineage>
        <taxon>Bacteria</taxon>
        <taxon>Bacillati</taxon>
        <taxon>Actinomycetota</taxon>
        <taxon>Actinomycetes</taxon>
        <taxon>Mycobacteriales</taxon>
        <taxon>Mycobacteriaceae</taxon>
        <taxon>Mycobacterium</taxon>
    </lineage>
</organism>
<dbReference type="EMBL" id="CP059165">
    <property type="protein sequence ID" value="QLL05281.1"/>
    <property type="molecule type" value="Genomic_DNA"/>
</dbReference>
<gene>
    <name evidence="1" type="ORF">H0P51_15450</name>
</gene>
<evidence type="ECO:0000313" key="2">
    <source>
        <dbReference type="Proteomes" id="UP000510682"/>
    </source>
</evidence>
<dbReference type="InterPro" id="IPR032710">
    <property type="entry name" value="NTF2-like_dom_sf"/>
</dbReference>
<keyword evidence="2" id="KW-1185">Reference proteome</keyword>
<protein>
    <submittedName>
        <fullName evidence="1">SgcJ/EcaC family oxidoreductase</fullName>
    </submittedName>
</protein>
<name>A0A7D6DY30_9MYCO</name>
<sequence>MVDESEGIIAISGLVQMHESDRPKIRATLERLFRGFALRDADLLDDVYCVDADWINAFGSTKKGGAQIVEYLRGLFADQNFTDGQLVAGPVCSLRRLGADDVLVHAHLQIAGQSLLGGGAITLRDNHSIRVVSRQADGAWRIVAEMFMDVRPDRSYVNHS</sequence>
<evidence type="ECO:0000313" key="1">
    <source>
        <dbReference type="EMBL" id="QLL05281.1"/>
    </source>
</evidence>
<dbReference type="RefSeq" id="WP_180913691.1">
    <property type="nucleotide sequence ID" value="NZ_CP059165.1"/>
</dbReference>
<accession>A0A7D6DY30</accession>
<reference evidence="2" key="3">
    <citation type="submission" date="2023-07" db="EMBL/GenBank/DDBJ databases">
        <title>Description of Mycobacterium gordonae subsp. intergordonae subsp.nov. and Mycobacterium gordonae subsp. gordonae subsp. nov.</title>
        <authorList>
            <person name="Huang H."/>
        </authorList>
    </citation>
    <scope>NUCLEOTIDE SEQUENCE [LARGE SCALE GENOMIC DNA]</scope>
    <source>
        <strain evidence="2">24</strain>
    </source>
</reference>
<dbReference type="Proteomes" id="UP000510682">
    <property type="component" value="Chromosome"/>
</dbReference>
<dbReference type="NCBIfam" id="TIGR02246">
    <property type="entry name" value="SgcJ/EcaC family oxidoreductase"/>
    <property type="match status" value="1"/>
</dbReference>
<reference evidence="1 2" key="2">
    <citation type="submission" date="2020-07" db="EMBL/GenBank/DDBJ databases">
        <authorList>
            <person name="Yu X."/>
        </authorList>
    </citation>
    <scope>NUCLEOTIDE SEQUENCE [LARGE SCALE GENOMIC DNA]</scope>
    <source>
        <strain evidence="2">24</strain>
    </source>
</reference>
<proteinExistence type="predicted"/>
<reference evidence="2" key="1">
    <citation type="submission" date="2020-07" db="EMBL/GenBank/DDBJ databases">
        <title>Description of Mycobacterium gordonae subsp. intergordonae subsp.nov. and Mycobacterium gordonae subsp. gordonae subsp. nov.</title>
        <authorList>
            <person name="Yu X."/>
        </authorList>
    </citation>
    <scope>NUCLEOTIDE SEQUENCE [LARGE SCALE GENOMIC DNA]</scope>
    <source>
        <strain evidence="2">24</strain>
    </source>
</reference>
<dbReference type="KEGG" id="mgor:H0P51_15450"/>